<feature type="compositionally biased region" description="Basic and acidic residues" evidence="1">
    <location>
        <begin position="305"/>
        <end position="315"/>
    </location>
</feature>
<feature type="compositionally biased region" description="Low complexity" evidence="1">
    <location>
        <begin position="48"/>
        <end position="75"/>
    </location>
</feature>
<organism evidence="3 4">
    <name type="scientific">Circinella minor</name>
    <dbReference type="NCBI Taxonomy" id="1195481"/>
    <lineage>
        <taxon>Eukaryota</taxon>
        <taxon>Fungi</taxon>
        <taxon>Fungi incertae sedis</taxon>
        <taxon>Mucoromycota</taxon>
        <taxon>Mucoromycotina</taxon>
        <taxon>Mucoromycetes</taxon>
        <taxon>Mucorales</taxon>
        <taxon>Lichtheimiaceae</taxon>
        <taxon>Circinella</taxon>
    </lineage>
</organism>
<name>A0A8H7VG68_9FUNG</name>
<sequence length="356" mass="38787">MSPRPEYEPDENEPDENEPDENESDEDEGGHHTTSTSPNNTEGGKHQTITGSPTGTNTGPSDNNVLSESSSNNNSVPASTIGPVIAVLVVVIVLATCGILHCARVRKRINDQTNTQSINGWTSFLQFKSQKSSHDNADEAITTANDAEHGIVSSSMTVPTTNAAAITSTGRMVEKNDNIVNGGGTWRKPVKKRDYYDRALHYRMSKPPPLAPCDTTPTATEGEYNNQQGGRSDTIRKSKDRQPSIVFSPGWLFAWNNKENELEIQNSQKHLINREGNESTALPPPESTRIITTMTNSTTITTPLKKKDSDPDRLCPHQVTVEESPPFSISPPVPSPLPASLSSSHFLQKPHEKSAI</sequence>
<reference evidence="3 4" key="1">
    <citation type="submission" date="2020-12" db="EMBL/GenBank/DDBJ databases">
        <title>Metabolic potential, ecology and presence of endohyphal bacteria is reflected in genomic diversity of Mucoromycotina.</title>
        <authorList>
            <person name="Muszewska A."/>
            <person name="Okrasinska A."/>
            <person name="Steczkiewicz K."/>
            <person name="Drgas O."/>
            <person name="Orlowska M."/>
            <person name="Perlinska-Lenart U."/>
            <person name="Aleksandrzak-Piekarczyk T."/>
            <person name="Szatraj K."/>
            <person name="Zielenkiewicz U."/>
            <person name="Pilsyk S."/>
            <person name="Malc E."/>
            <person name="Mieczkowski P."/>
            <person name="Kruszewska J.S."/>
            <person name="Biernat P."/>
            <person name="Pawlowska J."/>
        </authorList>
    </citation>
    <scope>NUCLEOTIDE SEQUENCE [LARGE SCALE GENOMIC DNA]</scope>
    <source>
        <strain evidence="3 4">CBS 142.35</strain>
    </source>
</reference>
<evidence type="ECO:0000313" key="3">
    <source>
        <dbReference type="EMBL" id="KAG2219320.1"/>
    </source>
</evidence>
<feature type="compositionally biased region" description="Polar residues" evidence="1">
    <location>
        <begin position="32"/>
        <end position="42"/>
    </location>
</feature>
<keyword evidence="2" id="KW-1133">Transmembrane helix</keyword>
<feature type="compositionally biased region" description="Acidic residues" evidence="1">
    <location>
        <begin position="8"/>
        <end position="28"/>
    </location>
</feature>
<dbReference type="OrthoDB" id="2278442at2759"/>
<feature type="region of interest" description="Disordered" evidence="1">
    <location>
        <begin position="207"/>
        <end position="241"/>
    </location>
</feature>
<dbReference type="EMBL" id="JAEPRB010000185">
    <property type="protein sequence ID" value="KAG2219320.1"/>
    <property type="molecule type" value="Genomic_DNA"/>
</dbReference>
<accession>A0A8H7VG68</accession>
<dbReference type="AlphaFoldDB" id="A0A8H7VG68"/>
<keyword evidence="2" id="KW-0812">Transmembrane</keyword>
<evidence type="ECO:0000313" key="4">
    <source>
        <dbReference type="Proteomes" id="UP000646827"/>
    </source>
</evidence>
<evidence type="ECO:0000256" key="1">
    <source>
        <dbReference type="SAM" id="MobiDB-lite"/>
    </source>
</evidence>
<keyword evidence="4" id="KW-1185">Reference proteome</keyword>
<proteinExistence type="predicted"/>
<feature type="region of interest" description="Disordered" evidence="1">
    <location>
        <begin position="301"/>
        <end position="356"/>
    </location>
</feature>
<comment type="caution">
    <text evidence="3">The sequence shown here is derived from an EMBL/GenBank/DDBJ whole genome shotgun (WGS) entry which is preliminary data.</text>
</comment>
<protein>
    <submittedName>
        <fullName evidence="3">Uncharacterized protein</fullName>
    </submittedName>
</protein>
<feature type="region of interest" description="Disordered" evidence="1">
    <location>
        <begin position="1"/>
        <end position="79"/>
    </location>
</feature>
<keyword evidence="2" id="KW-0472">Membrane</keyword>
<gene>
    <name evidence="3" type="ORF">INT45_003142</name>
</gene>
<feature type="compositionally biased region" description="Polar residues" evidence="1">
    <location>
        <begin position="215"/>
        <end position="231"/>
    </location>
</feature>
<feature type="transmembrane region" description="Helical" evidence="2">
    <location>
        <begin position="81"/>
        <end position="103"/>
    </location>
</feature>
<evidence type="ECO:0000256" key="2">
    <source>
        <dbReference type="SAM" id="Phobius"/>
    </source>
</evidence>
<feature type="compositionally biased region" description="Pro residues" evidence="1">
    <location>
        <begin position="328"/>
        <end position="337"/>
    </location>
</feature>
<dbReference type="Proteomes" id="UP000646827">
    <property type="component" value="Unassembled WGS sequence"/>
</dbReference>